<evidence type="ECO:0000313" key="4">
    <source>
        <dbReference type="Proteomes" id="UP000698752"/>
    </source>
</evidence>
<dbReference type="InterPro" id="IPR001303">
    <property type="entry name" value="Aldolase_II/adducin_N"/>
</dbReference>
<name>A0ABS5EIJ0_9PROT</name>
<dbReference type="InterPro" id="IPR051017">
    <property type="entry name" value="Aldolase-II_Adducin_sf"/>
</dbReference>
<dbReference type="Gene3D" id="3.40.225.10">
    <property type="entry name" value="Class II aldolase/adducin N-terminal domain"/>
    <property type="match status" value="1"/>
</dbReference>
<dbReference type="SUPFAM" id="SSF53639">
    <property type="entry name" value="AraD/HMP-PK domain-like"/>
    <property type="match status" value="1"/>
</dbReference>
<keyword evidence="4" id="KW-1185">Reference proteome</keyword>
<evidence type="ECO:0000256" key="1">
    <source>
        <dbReference type="ARBA" id="ARBA00037961"/>
    </source>
</evidence>
<organism evidence="3 4">
    <name type="scientific">Neoroseomonas terrae</name>
    <dbReference type="NCBI Taxonomy" id="424799"/>
    <lineage>
        <taxon>Bacteria</taxon>
        <taxon>Pseudomonadati</taxon>
        <taxon>Pseudomonadota</taxon>
        <taxon>Alphaproteobacteria</taxon>
        <taxon>Acetobacterales</taxon>
        <taxon>Acetobacteraceae</taxon>
        <taxon>Neoroseomonas</taxon>
    </lineage>
</organism>
<dbReference type="RefSeq" id="WP_272876846.1">
    <property type="nucleotide sequence ID" value="NZ_JAAEDI010000014.1"/>
</dbReference>
<comment type="caution">
    <text evidence="3">The sequence shown here is derived from an EMBL/GenBank/DDBJ whole genome shotgun (WGS) entry which is preliminary data.</text>
</comment>
<evidence type="ECO:0000313" key="3">
    <source>
        <dbReference type="EMBL" id="MBR0650837.1"/>
    </source>
</evidence>
<comment type="similarity">
    <text evidence="1">Belongs to the aldolase class II family.</text>
</comment>
<dbReference type="Proteomes" id="UP000698752">
    <property type="component" value="Unassembled WGS sequence"/>
</dbReference>
<dbReference type="InterPro" id="IPR036409">
    <property type="entry name" value="Aldolase_II/adducin_N_sf"/>
</dbReference>
<dbReference type="PANTHER" id="PTHR10672">
    <property type="entry name" value="ADDUCIN"/>
    <property type="match status" value="1"/>
</dbReference>
<reference evidence="4" key="1">
    <citation type="journal article" date="2021" name="Syst. Appl. Microbiol.">
        <title>Roseomonas hellenica sp. nov., isolated from roots of wild-growing Alkanna tinctoria.</title>
        <authorList>
            <person name="Rat A."/>
            <person name="Naranjo H.D."/>
            <person name="Lebbe L."/>
            <person name="Cnockaert M."/>
            <person name="Krigas N."/>
            <person name="Grigoriadou K."/>
            <person name="Maloupa E."/>
            <person name="Willems A."/>
        </authorList>
    </citation>
    <scope>NUCLEOTIDE SEQUENCE [LARGE SCALE GENOMIC DNA]</scope>
    <source>
        <strain evidence="4">LMG 31159</strain>
    </source>
</reference>
<accession>A0ABS5EIJ0</accession>
<dbReference type="SMART" id="SM01007">
    <property type="entry name" value="Aldolase_II"/>
    <property type="match status" value="1"/>
</dbReference>
<protein>
    <recommendedName>
        <fullName evidence="2">Class II aldolase/adducin N-terminal domain-containing protein</fullName>
    </recommendedName>
</protein>
<feature type="domain" description="Class II aldolase/adducin N-terminal" evidence="2">
    <location>
        <begin position="18"/>
        <end position="196"/>
    </location>
</feature>
<proteinExistence type="inferred from homology"/>
<evidence type="ECO:0000259" key="2">
    <source>
        <dbReference type="SMART" id="SM01007"/>
    </source>
</evidence>
<dbReference type="PANTHER" id="PTHR10672:SF3">
    <property type="entry name" value="PROTEIN HU-LI TAI SHAO"/>
    <property type="match status" value="1"/>
</dbReference>
<dbReference type="NCBIfam" id="NF005451">
    <property type="entry name" value="PRK07044.1"/>
    <property type="match status" value="1"/>
</dbReference>
<dbReference type="EMBL" id="JAAEDI010000014">
    <property type="protein sequence ID" value="MBR0650837.1"/>
    <property type="molecule type" value="Genomic_DNA"/>
</dbReference>
<dbReference type="Pfam" id="PF00596">
    <property type="entry name" value="Aldolase_II"/>
    <property type="match status" value="1"/>
</dbReference>
<gene>
    <name evidence="3" type="ORF">GXW78_14285</name>
</gene>
<sequence>MSLAASPTMSAAEWQARCELAALYRVSEHLGWTDLVNTHISARIPDEPDTFLINHYGELFEEITPASLVKMDMRGNVIGDSRRFNKAGFAIHSGVLLARPDANFVLHTHTRAGMAASLLPNGLRPISQDVLHVYDDLAYHAYGMPSTQEECDALGETCRLGSCVVLHNHGLLTFGRNVHGTMLRMYKLDRACDVEVLSRSLGVAPVEVDAALVPQIGAKMRRWRDGDEYGRAEWQALLRKIGWRPDT</sequence>